<dbReference type="Pfam" id="PF21903">
    <property type="entry name" value="BDI_0842"/>
    <property type="match status" value="1"/>
</dbReference>
<evidence type="ECO:0000259" key="1">
    <source>
        <dbReference type="Pfam" id="PF21903"/>
    </source>
</evidence>
<accession>A0A8S5QVR4</accession>
<dbReference type="InterPro" id="IPR054102">
    <property type="entry name" value="BDI_0842-like"/>
</dbReference>
<dbReference type="PROSITE" id="PS51257">
    <property type="entry name" value="PROKAR_LIPOPROTEIN"/>
    <property type="match status" value="1"/>
</dbReference>
<dbReference type="EMBL" id="BK015752">
    <property type="protein sequence ID" value="DAE23375.1"/>
    <property type="molecule type" value="Genomic_DNA"/>
</dbReference>
<protein>
    <submittedName>
        <fullName evidence="2">Prokaryotic membrane lipoprotein lipid attachment site</fullName>
    </submittedName>
</protein>
<evidence type="ECO:0000313" key="2">
    <source>
        <dbReference type="EMBL" id="DAE23375.1"/>
    </source>
</evidence>
<feature type="domain" description="BDI-0842-like" evidence="1">
    <location>
        <begin position="67"/>
        <end position="147"/>
    </location>
</feature>
<name>A0A8S5QVR4_9CAUD</name>
<reference evidence="2" key="1">
    <citation type="journal article" date="2021" name="Proc. Natl. Acad. Sci. U.S.A.">
        <title>A Catalog of Tens of Thousands of Viruses from Human Metagenomes Reveals Hidden Associations with Chronic Diseases.</title>
        <authorList>
            <person name="Tisza M.J."/>
            <person name="Buck C.B."/>
        </authorList>
    </citation>
    <scope>NUCLEOTIDE SEQUENCE</scope>
    <source>
        <strain evidence="2">CtcPl3</strain>
    </source>
</reference>
<proteinExistence type="predicted"/>
<organism evidence="2">
    <name type="scientific">Myoviridae sp. ctcPl3</name>
    <dbReference type="NCBI Taxonomy" id="2826669"/>
    <lineage>
        <taxon>Viruses</taxon>
        <taxon>Duplodnaviria</taxon>
        <taxon>Heunggongvirae</taxon>
        <taxon>Uroviricota</taxon>
        <taxon>Caudoviricetes</taxon>
    </lineage>
</organism>
<sequence length="147" mass="16360">MKRALLFAAISFLLSSCSGRAKINQEYINDSIRIADSIALAEFKEQHPEEFKETPTINKVKMSNEEFCKSITEPEMGIHKASVTDANMLIIGVRPIGKPNFDVLAQSYLESAIEHGVNVRACFVVDVDKAKWQKGAVIGDRIGKAYR</sequence>
<dbReference type="Gene3D" id="3.30.300.300">
    <property type="match status" value="1"/>
</dbReference>
<keyword evidence="2" id="KW-0449">Lipoprotein</keyword>